<feature type="transmembrane region" description="Helical" evidence="1">
    <location>
        <begin position="140"/>
        <end position="164"/>
    </location>
</feature>
<dbReference type="OrthoDB" id="9797953at2"/>
<evidence type="ECO:0000313" key="2">
    <source>
        <dbReference type="EMBL" id="BBA32235.1"/>
    </source>
</evidence>
<keyword evidence="1" id="KW-0472">Membrane</keyword>
<feature type="transmembrane region" description="Helical" evidence="1">
    <location>
        <begin position="276"/>
        <end position="294"/>
    </location>
</feature>
<dbReference type="Gene3D" id="1.20.1250.20">
    <property type="entry name" value="MFS general substrate transporter like domains"/>
    <property type="match status" value="2"/>
</dbReference>
<dbReference type="InterPro" id="IPR010645">
    <property type="entry name" value="MFS_4"/>
</dbReference>
<dbReference type="SUPFAM" id="SSF103473">
    <property type="entry name" value="MFS general substrate transporter"/>
    <property type="match status" value="1"/>
</dbReference>
<feature type="transmembrane region" description="Helical" evidence="1">
    <location>
        <begin position="170"/>
        <end position="192"/>
    </location>
</feature>
<feature type="transmembrane region" description="Helical" evidence="1">
    <location>
        <begin position="49"/>
        <end position="70"/>
    </location>
</feature>
<dbReference type="Pfam" id="PF06779">
    <property type="entry name" value="MFS_4"/>
    <property type="match status" value="1"/>
</dbReference>
<protein>
    <submittedName>
        <fullName evidence="2">Major facilitator superfamily MFS</fullName>
    </submittedName>
</protein>
<accession>A0A286P3L3</accession>
<feature type="transmembrane region" description="Helical" evidence="1">
    <location>
        <begin position="82"/>
        <end position="100"/>
    </location>
</feature>
<dbReference type="PANTHER" id="PTHR23537">
    <property type="match status" value="1"/>
</dbReference>
<dbReference type="GO" id="GO:0005886">
    <property type="term" value="C:plasma membrane"/>
    <property type="evidence" value="ECO:0007669"/>
    <property type="project" value="TreeGrafter"/>
</dbReference>
<feature type="transmembrane region" description="Helical" evidence="1">
    <location>
        <begin position="12"/>
        <end position="29"/>
    </location>
</feature>
<feature type="transmembrane region" description="Helical" evidence="1">
    <location>
        <begin position="251"/>
        <end position="269"/>
    </location>
</feature>
<keyword evidence="1" id="KW-0812">Transmembrane</keyword>
<gene>
    <name evidence="2" type="ORF">sS8_0267</name>
</gene>
<feature type="transmembrane region" description="Helical" evidence="1">
    <location>
        <begin position="335"/>
        <end position="356"/>
    </location>
</feature>
<organism evidence="2 3">
    <name type="scientific">Methylocaldum marinum</name>
    <dbReference type="NCBI Taxonomy" id="1432792"/>
    <lineage>
        <taxon>Bacteria</taxon>
        <taxon>Pseudomonadati</taxon>
        <taxon>Pseudomonadota</taxon>
        <taxon>Gammaproteobacteria</taxon>
        <taxon>Methylococcales</taxon>
        <taxon>Methylococcaceae</taxon>
        <taxon>Methylocaldum</taxon>
    </lineage>
</organism>
<dbReference type="RefSeq" id="WP_119628066.1">
    <property type="nucleotide sequence ID" value="NZ_AP017928.1"/>
</dbReference>
<evidence type="ECO:0000256" key="1">
    <source>
        <dbReference type="SAM" id="Phobius"/>
    </source>
</evidence>
<feature type="transmembrane region" description="Helical" evidence="1">
    <location>
        <begin position="300"/>
        <end position="323"/>
    </location>
</feature>
<proteinExistence type="predicted"/>
<dbReference type="KEGG" id="mmai:sS8_0267"/>
<name>A0A286P3L3_9GAMM</name>
<dbReference type="Proteomes" id="UP000266313">
    <property type="component" value="Chromosome"/>
</dbReference>
<keyword evidence="3" id="KW-1185">Reference proteome</keyword>
<feature type="transmembrane region" description="Helical" evidence="1">
    <location>
        <begin position="368"/>
        <end position="386"/>
    </location>
</feature>
<dbReference type="AlphaFoldDB" id="A0A286P3L3"/>
<feature type="transmembrane region" description="Helical" evidence="1">
    <location>
        <begin position="106"/>
        <end position="133"/>
    </location>
</feature>
<reference evidence="2 3" key="1">
    <citation type="submission" date="2016-12" db="EMBL/GenBank/DDBJ databases">
        <title>Genome sequencing of Methylocaldum marinum.</title>
        <authorList>
            <person name="Takeuchi M."/>
            <person name="Kamagata Y."/>
            <person name="Hiraoka S."/>
            <person name="Oshima K."/>
            <person name="Hattori M."/>
            <person name="Iwasaki W."/>
        </authorList>
    </citation>
    <scope>NUCLEOTIDE SEQUENCE [LARGE SCALE GENOMIC DNA]</scope>
    <source>
        <strain evidence="2 3">S8</strain>
    </source>
</reference>
<feature type="transmembrane region" description="Helical" evidence="1">
    <location>
        <begin position="213"/>
        <end position="239"/>
    </location>
</feature>
<dbReference type="EMBL" id="AP017928">
    <property type="protein sequence ID" value="BBA32235.1"/>
    <property type="molecule type" value="Genomic_DNA"/>
</dbReference>
<sequence length="401" mass="42628">MDAADSRSGGGLLEACFGFLALTIAIGIGRFSFTPIVALMKHRMVLSDAVLGTVASAHHLGYLAGVVIAFKVALDYRRSAQLIILLCAVNAGTFLLFPSLSDSVPVWLALRVISGAASGVSFMLAVNAVAGALAAHQRTWLPFFSFSGVGVGIVIGALGCLAAGDDWRDAWRICGGIAGFGCVLLMGLFYGADWQRPLPVKVPSRHGANRQRYPFFLLFTYTVEGGAYIVTATFLVLGITESGIVQAEYAGWYWVGFGLVTAPSTLLWAKVVSRFGYGYSLAAAYWLQMAGALLATSEQIYALMVATLLLGITFMGITSIAILWARTLNPRVETLAMQLTLVYSIAQFATPVLAGISLQSTGSVNQAYLASAVALWFAGVLIWRAASGTKDQPNVVRNRSV</sequence>
<keyword evidence="1" id="KW-1133">Transmembrane helix</keyword>
<evidence type="ECO:0000313" key="3">
    <source>
        <dbReference type="Proteomes" id="UP000266313"/>
    </source>
</evidence>
<dbReference type="PANTHER" id="PTHR23537:SF1">
    <property type="entry name" value="SUGAR TRANSPORTER"/>
    <property type="match status" value="1"/>
</dbReference>
<dbReference type="InterPro" id="IPR036259">
    <property type="entry name" value="MFS_trans_sf"/>
</dbReference>